<dbReference type="SMART" id="SM00355">
    <property type="entry name" value="ZnF_C2H2"/>
    <property type="match status" value="2"/>
</dbReference>
<evidence type="ECO:0000256" key="6">
    <source>
        <dbReference type="ARBA" id="ARBA00023242"/>
    </source>
</evidence>
<gene>
    <name evidence="10" type="ORF">AAFC00_004733</name>
</gene>
<dbReference type="InterPro" id="IPR013087">
    <property type="entry name" value="Znf_C2H2_type"/>
</dbReference>
<keyword evidence="6" id="KW-0539">Nucleus</keyword>
<keyword evidence="5" id="KW-0862">Zinc</keyword>
<keyword evidence="3" id="KW-0677">Repeat</keyword>
<organism evidence="10 11">
    <name type="scientific">Neodothiora populina</name>
    <dbReference type="NCBI Taxonomy" id="2781224"/>
    <lineage>
        <taxon>Eukaryota</taxon>
        <taxon>Fungi</taxon>
        <taxon>Dikarya</taxon>
        <taxon>Ascomycota</taxon>
        <taxon>Pezizomycotina</taxon>
        <taxon>Dothideomycetes</taxon>
        <taxon>Dothideomycetidae</taxon>
        <taxon>Dothideales</taxon>
        <taxon>Dothioraceae</taxon>
        <taxon>Neodothiora</taxon>
    </lineage>
</organism>
<feature type="domain" description="C2H2-type" evidence="9">
    <location>
        <begin position="13"/>
        <end position="40"/>
    </location>
</feature>
<evidence type="ECO:0000256" key="1">
    <source>
        <dbReference type="ARBA" id="ARBA00004123"/>
    </source>
</evidence>
<name>A0ABR3P3T0_9PEZI</name>
<dbReference type="InterPro" id="IPR007219">
    <property type="entry name" value="XnlR_reg_dom"/>
</dbReference>
<evidence type="ECO:0000256" key="5">
    <source>
        <dbReference type="ARBA" id="ARBA00022833"/>
    </source>
</evidence>
<evidence type="ECO:0000256" key="3">
    <source>
        <dbReference type="ARBA" id="ARBA00022737"/>
    </source>
</evidence>
<dbReference type="PROSITE" id="PS00028">
    <property type="entry name" value="ZINC_FINGER_C2H2_1"/>
    <property type="match status" value="2"/>
</dbReference>
<feature type="domain" description="C2H2-type" evidence="9">
    <location>
        <begin position="41"/>
        <end position="68"/>
    </location>
</feature>
<evidence type="ECO:0000259" key="9">
    <source>
        <dbReference type="PROSITE" id="PS50157"/>
    </source>
</evidence>
<comment type="subcellular location">
    <subcellularLocation>
        <location evidence="1">Nucleus</location>
    </subcellularLocation>
</comment>
<keyword evidence="2" id="KW-0479">Metal-binding</keyword>
<dbReference type="Pfam" id="PF00096">
    <property type="entry name" value="zf-C2H2"/>
    <property type="match status" value="2"/>
</dbReference>
<dbReference type="RefSeq" id="XP_069196839.1">
    <property type="nucleotide sequence ID" value="XM_069348191.1"/>
</dbReference>
<dbReference type="Proteomes" id="UP001562354">
    <property type="component" value="Unassembled WGS sequence"/>
</dbReference>
<sequence>MSTSTTAVAVKKLECRYCQKAYSKAEHLTRHERSHTGVRPFACKECHRAFSRQDSLARHEKLHLRRDKKGYTGQQSVASTTPKSMGIPTLPTPEDYTDNSLYGEITGAQDLSDSGWMERQDMDHISFMDVTQNSDIDFPLIWPDSEELFQSLLTAEPTPQVAFGMLPLPPTSGRDIEQYQVDKEHKSTAGAIPIGGGYNAVNCASRMILNQSSNVAAEVEASSITSVFLDECLHMFFERFIPTFPILHRPTFVFRESSHALLLNAIAIGSLYIGPKNAVEKGEALWRLAHTALATSWQSMITNQGPHDAVKGLQLVLAALLGQIYAALSRNRALRTTSQIFHGLGFFWARHCAMFDTDRFSKADLPELDASHAEKDRSWRIWAAKEIQCRTLLAHYIMDGQIAQMSGDPTSTRHAANQLGLPSSDSAFAATNADEWLIEMQSHSETQVSFRCIFRHLFSPTDLMKQIQYRFTAFTLRVILEGLQSLVSDCEDIDGAVVGVPSRSDVRAALAKMYECITHNTSLSAEDAMETLLRWHSICLDAATDSALLCRQLCARYNVEQQVLGGGKSIRPGFDLLHWTRTDDARRALIHAITIQNIVEQLPRGRAHVIHMPSALFAAATVYSVFSLAGFSTIHMPLSIDWKDALFTEVDPCVILGQLSGSAATSETRRFVRGERLPPSGSFAASKNLPYELNSMQKLFRCLSSQWGVAHEMEQVIDQWISLSH</sequence>
<dbReference type="EMBL" id="JBFMKM010000016">
    <property type="protein sequence ID" value="KAL1297157.1"/>
    <property type="molecule type" value="Genomic_DNA"/>
</dbReference>
<feature type="compositionally biased region" description="Polar residues" evidence="8">
    <location>
        <begin position="72"/>
        <end position="83"/>
    </location>
</feature>
<feature type="region of interest" description="Disordered" evidence="8">
    <location>
        <begin position="65"/>
        <end position="89"/>
    </location>
</feature>
<dbReference type="Gene3D" id="3.30.160.60">
    <property type="entry name" value="Classic Zinc Finger"/>
    <property type="match status" value="2"/>
</dbReference>
<dbReference type="PANTHER" id="PTHR40626:SF14">
    <property type="entry name" value="C2H2 TYPE ZINC FINGER DOMAIN PROTEIN (AFU_ORTHOLOGUE AFUA_1G02360)"/>
    <property type="match status" value="1"/>
</dbReference>
<dbReference type="InterPro" id="IPR051059">
    <property type="entry name" value="VerF-like"/>
</dbReference>
<dbReference type="InterPro" id="IPR036236">
    <property type="entry name" value="Znf_C2H2_sf"/>
</dbReference>
<dbReference type="GeneID" id="95978433"/>
<dbReference type="PANTHER" id="PTHR40626">
    <property type="entry name" value="MIP31509P"/>
    <property type="match status" value="1"/>
</dbReference>
<dbReference type="CDD" id="cd12148">
    <property type="entry name" value="fungal_TF_MHR"/>
    <property type="match status" value="1"/>
</dbReference>
<comment type="caution">
    <text evidence="10">The sequence shown here is derived from an EMBL/GenBank/DDBJ whole genome shotgun (WGS) entry which is preliminary data.</text>
</comment>
<evidence type="ECO:0000256" key="7">
    <source>
        <dbReference type="PROSITE-ProRule" id="PRU00042"/>
    </source>
</evidence>
<evidence type="ECO:0000256" key="8">
    <source>
        <dbReference type="SAM" id="MobiDB-lite"/>
    </source>
</evidence>
<evidence type="ECO:0000313" key="10">
    <source>
        <dbReference type="EMBL" id="KAL1297157.1"/>
    </source>
</evidence>
<reference evidence="10 11" key="1">
    <citation type="submission" date="2024-07" db="EMBL/GenBank/DDBJ databases">
        <title>Draft sequence of the Neodothiora populina.</title>
        <authorList>
            <person name="Drown D.D."/>
            <person name="Schuette U.S."/>
            <person name="Buechlein A.B."/>
            <person name="Rusch D.R."/>
            <person name="Winton L.W."/>
            <person name="Adams G.A."/>
        </authorList>
    </citation>
    <scope>NUCLEOTIDE SEQUENCE [LARGE SCALE GENOMIC DNA]</scope>
    <source>
        <strain evidence="10 11">CPC 39397</strain>
    </source>
</reference>
<dbReference type="SUPFAM" id="SSF57667">
    <property type="entry name" value="beta-beta-alpha zinc fingers"/>
    <property type="match status" value="1"/>
</dbReference>
<proteinExistence type="predicted"/>
<evidence type="ECO:0000256" key="4">
    <source>
        <dbReference type="ARBA" id="ARBA00022771"/>
    </source>
</evidence>
<keyword evidence="4 7" id="KW-0863">Zinc-finger</keyword>
<dbReference type="PROSITE" id="PS50157">
    <property type="entry name" value="ZINC_FINGER_C2H2_2"/>
    <property type="match status" value="2"/>
</dbReference>
<dbReference type="Pfam" id="PF04082">
    <property type="entry name" value="Fungal_trans"/>
    <property type="match status" value="1"/>
</dbReference>
<protein>
    <recommendedName>
        <fullName evidence="9">C2H2-type domain-containing protein</fullName>
    </recommendedName>
</protein>
<evidence type="ECO:0000313" key="11">
    <source>
        <dbReference type="Proteomes" id="UP001562354"/>
    </source>
</evidence>
<evidence type="ECO:0000256" key="2">
    <source>
        <dbReference type="ARBA" id="ARBA00022723"/>
    </source>
</evidence>
<keyword evidence="11" id="KW-1185">Reference proteome</keyword>
<accession>A0ABR3P3T0</accession>